<proteinExistence type="predicted"/>
<dbReference type="PANTHER" id="PTHR13620">
    <property type="entry name" value="3-5 EXONUCLEASE"/>
    <property type="match status" value="1"/>
</dbReference>
<reference evidence="4" key="1">
    <citation type="submission" date="2016-11" db="EMBL/GenBank/DDBJ databases">
        <title>The genome of Nicotiana attenuata.</title>
        <authorList>
            <person name="Xu S."/>
            <person name="Brockmoeller T."/>
            <person name="Gaquerel E."/>
            <person name="Navarro A."/>
            <person name="Kuhl H."/>
            <person name="Gase K."/>
            <person name="Ling Z."/>
            <person name="Zhou W."/>
            <person name="Kreitzer C."/>
            <person name="Stanke M."/>
            <person name="Tang H."/>
            <person name="Lyons E."/>
            <person name="Pandey P."/>
            <person name="Pandey S.P."/>
            <person name="Timmermann B."/>
            <person name="Baldwin I.T."/>
        </authorList>
    </citation>
    <scope>NUCLEOTIDE SEQUENCE [LARGE SCALE GENOMIC DNA]</scope>
    <source>
        <strain evidence="4">UT</strain>
    </source>
</reference>
<dbReference type="Pfam" id="PF01612">
    <property type="entry name" value="DNA_pol_A_exo1"/>
    <property type="match status" value="1"/>
</dbReference>
<evidence type="ECO:0000256" key="2">
    <source>
        <dbReference type="ARBA" id="ARBA00022801"/>
    </source>
</evidence>
<dbReference type="CDD" id="cd06141">
    <property type="entry name" value="WRN_exo"/>
    <property type="match status" value="1"/>
</dbReference>
<gene>
    <name evidence="4" type="primary">WEX_10</name>
    <name evidence="4" type="ORF">A4A49_16323</name>
</gene>
<evidence type="ECO:0000313" key="4">
    <source>
        <dbReference type="EMBL" id="OIT34049.1"/>
    </source>
</evidence>
<dbReference type="Proteomes" id="UP000187609">
    <property type="component" value="Unassembled WGS sequence"/>
</dbReference>
<dbReference type="AlphaFoldDB" id="A0A314KZ58"/>
<organism evidence="4 5">
    <name type="scientific">Nicotiana attenuata</name>
    <name type="common">Coyote tobacco</name>
    <dbReference type="NCBI Taxonomy" id="49451"/>
    <lineage>
        <taxon>Eukaryota</taxon>
        <taxon>Viridiplantae</taxon>
        <taxon>Streptophyta</taxon>
        <taxon>Embryophyta</taxon>
        <taxon>Tracheophyta</taxon>
        <taxon>Spermatophyta</taxon>
        <taxon>Magnoliopsida</taxon>
        <taxon>eudicotyledons</taxon>
        <taxon>Gunneridae</taxon>
        <taxon>Pentapetalae</taxon>
        <taxon>asterids</taxon>
        <taxon>lamiids</taxon>
        <taxon>Solanales</taxon>
        <taxon>Solanaceae</taxon>
        <taxon>Nicotianoideae</taxon>
        <taxon>Nicotianeae</taxon>
        <taxon>Nicotiana</taxon>
    </lineage>
</organism>
<dbReference type="FunFam" id="3.30.420.10:FF:000054">
    <property type="entry name" value="Werner Syndrome-like exonuclease"/>
    <property type="match status" value="1"/>
</dbReference>
<dbReference type="Gene3D" id="3.30.420.10">
    <property type="entry name" value="Ribonuclease H-like superfamily/Ribonuclease H"/>
    <property type="match status" value="1"/>
</dbReference>
<dbReference type="InterPro" id="IPR002562">
    <property type="entry name" value="3'-5'_exonuclease_dom"/>
</dbReference>
<keyword evidence="2" id="KW-0378">Hydrolase</keyword>
<dbReference type="GO" id="GO:0005737">
    <property type="term" value="C:cytoplasm"/>
    <property type="evidence" value="ECO:0007669"/>
    <property type="project" value="TreeGrafter"/>
</dbReference>
<dbReference type="InterPro" id="IPR051132">
    <property type="entry name" value="3-5_Exonuclease_domain"/>
</dbReference>
<dbReference type="GO" id="GO:0005634">
    <property type="term" value="C:nucleus"/>
    <property type="evidence" value="ECO:0007669"/>
    <property type="project" value="TreeGrafter"/>
</dbReference>
<evidence type="ECO:0000259" key="3">
    <source>
        <dbReference type="SMART" id="SM00474"/>
    </source>
</evidence>
<dbReference type="PANTHER" id="PTHR13620:SF99">
    <property type="entry name" value="WERNER SYNDROME-LIKE EXONUCLEASE"/>
    <property type="match status" value="1"/>
</dbReference>
<keyword evidence="1" id="KW-0540">Nuclease</keyword>
<keyword evidence="5" id="KW-1185">Reference proteome</keyword>
<evidence type="ECO:0000313" key="5">
    <source>
        <dbReference type="Proteomes" id="UP000187609"/>
    </source>
</evidence>
<comment type="caution">
    <text evidence="4">The sequence shown here is derived from an EMBL/GenBank/DDBJ whole genome shotgun (WGS) entry which is preliminary data.</text>
</comment>
<dbReference type="InterPro" id="IPR036397">
    <property type="entry name" value="RNaseH_sf"/>
</dbReference>
<dbReference type="GO" id="GO:0003676">
    <property type="term" value="F:nucleic acid binding"/>
    <property type="evidence" value="ECO:0007669"/>
    <property type="project" value="InterPro"/>
</dbReference>
<dbReference type="SMART" id="SM00474">
    <property type="entry name" value="35EXOc"/>
    <property type="match status" value="1"/>
</dbReference>
<sequence length="214" mass="24531">MTVKINEYELTCNCQYKLYDVILDDEIVIETTVTHDPAIVSSWINKTEILNESRLHRLIVGLDIEWRPNFTAGQNNPAATIQLCVGKSCLIYQIIHSANIPRRLRQFLQKENYEFVGVGIESDVNKLNHDYGLLVSKKVDLRNWAAAELEKKELLTAGLKDLVKKIVGIEIVKPKSVTMSAWDQRRLSPKQICYACLDAYLSFEIGRILSSWYD</sequence>
<dbReference type="OrthoDB" id="1920326at2759"/>
<dbReference type="Gramene" id="OIT34049">
    <property type="protein sequence ID" value="OIT34049"/>
    <property type="gene ID" value="A4A49_16323"/>
</dbReference>
<dbReference type="SUPFAM" id="SSF53098">
    <property type="entry name" value="Ribonuclease H-like"/>
    <property type="match status" value="1"/>
</dbReference>
<dbReference type="GO" id="GO:0006139">
    <property type="term" value="P:nucleobase-containing compound metabolic process"/>
    <property type="evidence" value="ECO:0007669"/>
    <property type="project" value="InterPro"/>
</dbReference>
<protein>
    <submittedName>
        <fullName evidence="4">Werner syndrome-like exonuclease</fullName>
    </submittedName>
</protein>
<accession>A0A314KZ58</accession>
<dbReference type="GeneID" id="109205211"/>
<dbReference type="GO" id="GO:0008408">
    <property type="term" value="F:3'-5' exonuclease activity"/>
    <property type="evidence" value="ECO:0007669"/>
    <property type="project" value="InterPro"/>
</dbReference>
<dbReference type="STRING" id="49451.A0A314KZ58"/>
<feature type="domain" description="3'-5' exonuclease" evidence="3">
    <location>
        <begin position="37"/>
        <end position="214"/>
    </location>
</feature>
<name>A0A314KZ58_NICAT</name>
<dbReference type="SMR" id="A0A314KZ58"/>
<dbReference type="KEGG" id="nau:109205211"/>
<dbReference type="EMBL" id="MJEQ01000780">
    <property type="protein sequence ID" value="OIT34049.1"/>
    <property type="molecule type" value="Genomic_DNA"/>
</dbReference>
<dbReference type="InterPro" id="IPR012337">
    <property type="entry name" value="RNaseH-like_sf"/>
</dbReference>
<evidence type="ECO:0000256" key="1">
    <source>
        <dbReference type="ARBA" id="ARBA00022722"/>
    </source>
</evidence>